<feature type="compositionally biased region" description="Pro residues" evidence="1">
    <location>
        <begin position="274"/>
        <end position="284"/>
    </location>
</feature>
<dbReference type="OrthoDB" id="270970at2759"/>
<dbReference type="Gene3D" id="2.60.40.150">
    <property type="entry name" value="C2 domain"/>
    <property type="match status" value="1"/>
</dbReference>
<dbReference type="AlphaFoldDB" id="A0A4S4MN81"/>
<evidence type="ECO:0000313" key="4">
    <source>
        <dbReference type="Proteomes" id="UP000308730"/>
    </source>
</evidence>
<dbReference type="PRINTS" id="PR01217">
    <property type="entry name" value="PRICHEXTENSN"/>
</dbReference>
<feature type="compositionally biased region" description="Low complexity" evidence="1">
    <location>
        <begin position="359"/>
        <end position="370"/>
    </location>
</feature>
<dbReference type="InterPro" id="IPR035892">
    <property type="entry name" value="C2_domain_sf"/>
</dbReference>
<dbReference type="InterPro" id="IPR052981">
    <property type="entry name" value="Ingression_C2_domain"/>
</dbReference>
<dbReference type="EMBL" id="SGPM01000257">
    <property type="protein sequence ID" value="THH27372.1"/>
    <property type="molecule type" value="Genomic_DNA"/>
</dbReference>
<sequence>MTNDLGTLVIVILKARNLPDKHSFYKQDAFAQVQLQDIIKKSSVDVKGGQHPVWDEEVRVPILAKVSDETRTLEVSCWAQEPRGAELIGKGKVDISETLRTGEFDDWIPLDTDGVYKGELYLEMTFFAVGPAPSLSRRPSKLEPKDRLARAPEAYVYPSTATKGSVSHSKSPAAKAAPLPPLPEEPELTPAAIPAILRTGRPPTAPSHQTTSGPRYVHSPSSSPQRSPPHSPPQSSFIPASLLPSAPASLRPGRPPSQGPAAPYRNESFYFPQPAVPQGPPRPYPYNYAPTPRDPDLDVPPPQLGRSPGHRPSFPLTDEAATPTAEHPPGYVPQPKQANPPLPPKQSHSHGNHAHHSHTSSASSQKSQASGRDKMLALAMEREEDERKKYLAAQEEYDLELAKKLDLELNIDSDVTAG</sequence>
<feature type="compositionally biased region" description="Polar residues" evidence="1">
    <location>
        <begin position="159"/>
        <end position="170"/>
    </location>
</feature>
<evidence type="ECO:0000259" key="2">
    <source>
        <dbReference type="PROSITE" id="PS50004"/>
    </source>
</evidence>
<reference evidence="3 4" key="1">
    <citation type="submission" date="2019-02" db="EMBL/GenBank/DDBJ databases">
        <title>Genome sequencing of the rare red list fungi Antrodiella citrinella (Flaviporus citrinellus).</title>
        <authorList>
            <person name="Buettner E."/>
            <person name="Kellner H."/>
        </authorList>
    </citation>
    <scope>NUCLEOTIDE SEQUENCE [LARGE SCALE GENOMIC DNA]</scope>
    <source>
        <strain evidence="3 4">DSM 108506</strain>
    </source>
</reference>
<keyword evidence="4" id="KW-1185">Reference proteome</keyword>
<feature type="domain" description="C2" evidence="2">
    <location>
        <begin position="1"/>
        <end position="108"/>
    </location>
</feature>
<organism evidence="3 4">
    <name type="scientific">Antrodiella citrinella</name>
    <dbReference type="NCBI Taxonomy" id="2447956"/>
    <lineage>
        <taxon>Eukaryota</taxon>
        <taxon>Fungi</taxon>
        <taxon>Dikarya</taxon>
        <taxon>Basidiomycota</taxon>
        <taxon>Agaricomycotina</taxon>
        <taxon>Agaricomycetes</taxon>
        <taxon>Polyporales</taxon>
        <taxon>Steccherinaceae</taxon>
        <taxon>Antrodiella</taxon>
    </lineage>
</organism>
<gene>
    <name evidence="3" type="ORF">EUX98_g6814</name>
</gene>
<evidence type="ECO:0000256" key="1">
    <source>
        <dbReference type="SAM" id="MobiDB-lite"/>
    </source>
</evidence>
<proteinExistence type="predicted"/>
<dbReference type="SMART" id="SM00239">
    <property type="entry name" value="C2"/>
    <property type="match status" value="1"/>
</dbReference>
<name>A0A4S4MN81_9APHY</name>
<accession>A0A4S4MN81</accession>
<dbReference type="InterPro" id="IPR000008">
    <property type="entry name" value="C2_dom"/>
</dbReference>
<evidence type="ECO:0000313" key="3">
    <source>
        <dbReference type="EMBL" id="THH27372.1"/>
    </source>
</evidence>
<feature type="region of interest" description="Disordered" evidence="1">
    <location>
        <begin position="153"/>
        <end position="377"/>
    </location>
</feature>
<feature type="compositionally biased region" description="Basic residues" evidence="1">
    <location>
        <begin position="347"/>
        <end position="358"/>
    </location>
</feature>
<protein>
    <recommendedName>
        <fullName evidence="2">C2 domain-containing protein</fullName>
    </recommendedName>
</protein>
<feature type="compositionally biased region" description="Low complexity" evidence="1">
    <location>
        <begin position="233"/>
        <end position="250"/>
    </location>
</feature>
<dbReference type="PANTHER" id="PTHR47052">
    <property type="entry name" value="CONSERVED SERINE PROLINE-RICH PROTEIN (AFU_ORTHOLOGUE AFUA_2G01790)"/>
    <property type="match status" value="1"/>
</dbReference>
<dbReference type="Proteomes" id="UP000308730">
    <property type="component" value="Unassembled WGS sequence"/>
</dbReference>
<dbReference type="Pfam" id="PF00168">
    <property type="entry name" value="C2"/>
    <property type="match status" value="1"/>
</dbReference>
<dbReference type="PANTHER" id="PTHR47052:SF3">
    <property type="entry name" value="INGRESSION PROTEIN 1"/>
    <property type="match status" value="1"/>
</dbReference>
<dbReference type="PROSITE" id="PS50004">
    <property type="entry name" value="C2"/>
    <property type="match status" value="1"/>
</dbReference>
<comment type="caution">
    <text evidence="3">The sequence shown here is derived from an EMBL/GenBank/DDBJ whole genome shotgun (WGS) entry which is preliminary data.</text>
</comment>
<dbReference type="SUPFAM" id="SSF49562">
    <property type="entry name" value="C2 domain (Calcium/lipid-binding domain, CaLB)"/>
    <property type="match status" value="1"/>
</dbReference>